<comment type="caution">
    <text evidence="1">The sequence shown here is derived from an EMBL/GenBank/DDBJ whole genome shotgun (WGS) entry which is preliminary data.</text>
</comment>
<dbReference type="AlphaFoldDB" id="A0A0F9C2Z4"/>
<organism evidence="1">
    <name type="scientific">marine sediment metagenome</name>
    <dbReference type="NCBI Taxonomy" id="412755"/>
    <lineage>
        <taxon>unclassified sequences</taxon>
        <taxon>metagenomes</taxon>
        <taxon>ecological metagenomes</taxon>
    </lineage>
</organism>
<gene>
    <name evidence="1" type="ORF">LCGC14_2373760</name>
</gene>
<name>A0A0F9C2Z4_9ZZZZ</name>
<reference evidence="1" key="1">
    <citation type="journal article" date="2015" name="Nature">
        <title>Complex archaea that bridge the gap between prokaryotes and eukaryotes.</title>
        <authorList>
            <person name="Spang A."/>
            <person name="Saw J.H."/>
            <person name="Jorgensen S.L."/>
            <person name="Zaremba-Niedzwiedzka K."/>
            <person name="Martijn J."/>
            <person name="Lind A.E."/>
            <person name="van Eijk R."/>
            <person name="Schleper C."/>
            <person name="Guy L."/>
            <person name="Ettema T.J."/>
        </authorList>
    </citation>
    <scope>NUCLEOTIDE SEQUENCE</scope>
</reference>
<evidence type="ECO:0000313" key="1">
    <source>
        <dbReference type="EMBL" id="KKL28575.1"/>
    </source>
</evidence>
<proteinExistence type="predicted"/>
<accession>A0A0F9C2Z4</accession>
<protein>
    <submittedName>
        <fullName evidence="1">Uncharacterized protein</fullName>
    </submittedName>
</protein>
<dbReference type="EMBL" id="LAZR01035046">
    <property type="protein sequence ID" value="KKL28575.1"/>
    <property type="molecule type" value="Genomic_DNA"/>
</dbReference>
<sequence>MTDDQKIDKIIELFDEAPNHTFYDSEFQRRLHRILNAEETEEEEFGTTNEERANAMLARVSSHNLPTGVQTSLRIRLLTLLDGETAFRNSRIRLLRQFS</sequence>